<proteinExistence type="predicted"/>
<dbReference type="Gene3D" id="1.20.1280.50">
    <property type="match status" value="1"/>
</dbReference>
<dbReference type="EMBL" id="KN880477">
    <property type="protein sequence ID" value="KIY69874.1"/>
    <property type="molecule type" value="Genomic_DNA"/>
</dbReference>
<dbReference type="OrthoDB" id="3221235at2759"/>
<protein>
    <recommendedName>
        <fullName evidence="3">F-box domain-containing protein</fullName>
    </recommendedName>
</protein>
<dbReference type="AlphaFoldDB" id="A0A0D7BIG8"/>
<dbReference type="STRING" id="1314674.A0A0D7BIG8"/>
<reference evidence="1 2" key="1">
    <citation type="journal article" date="2015" name="Fungal Genet. Biol.">
        <title>Evolution of novel wood decay mechanisms in Agaricales revealed by the genome sequences of Fistulina hepatica and Cylindrobasidium torrendii.</title>
        <authorList>
            <person name="Floudas D."/>
            <person name="Held B.W."/>
            <person name="Riley R."/>
            <person name="Nagy L.G."/>
            <person name="Koehler G."/>
            <person name="Ransdell A.S."/>
            <person name="Younus H."/>
            <person name="Chow J."/>
            <person name="Chiniquy J."/>
            <person name="Lipzen A."/>
            <person name="Tritt A."/>
            <person name="Sun H."/>
            <person name="Haridas S."/>
            <person name="LaButti K."/>
            <person name="Ohm R.A."/>
            <person name="Kues U."/>
            <person name="Blanchette R.A."/>
            <person name="Grigoriev I.V."/>
            <person name="Minto R.E."/>
            <person name="Hibbett D.S."/>
        </authorList>
    </citation>
    <scope>NUCLEOTIDE SEQUENCE [LARGE SCALE GENOMIC DNA]</scope>
    <source>
        <strain evidence="1 2">FP15055 ss-10</strain>
    </source>
</reference>
<evidence type="ECO:0000313" key="1">
    <source>
        <dbReference type="EMBL" id="KIY69874.1"/>
    </source>
</evidence>
<organism evidence="1 2">
    <name type="scientific">Cylindrobasidium torrendii FP15055 ss-10</name>
    <dbReference type="NCBI Taxonomy" id="1314674"/>
    <lineage>
        <taxon>Eukaryota</taxon>
        <taxon>Fungi</taxon>
        <taxon>Dikarya</taxon>
        <taxon>Basidiomycota</taxon>
        <taxon>Agaricomycotina</taxon>
        <taxon>Agaricomycetes</taxon>
        <taxon>Agaricomycetidae</taxon>
        <taxon>Agaricales</taxon>
        <taxon>Marasmiineae</taxon>
        <taxon>Physalacriaceae</taxon>
        <taxon>Cylindrobasidium</taxon>
    </lineage>
</organism>
<name>A0A0D7BIG8_9AGAR</name>
<gene>
    <name evidence="1" type="ORF">CYLTODRAFT_420315</name>
</gene>
<evidence type="ECO:0000313" key="2">
    <source>
        <dbReference type="Proteomes" id="UP000054007"/>
    </source>
</evidence>
<evidence type="ECO:0008006" key="3">
    <source>
        <dbReference type="Google" id="ProtNLM"/>
    </source>
</evidence>
<dbReference type="Proteomes" id="UP000054007">
    <property type="component" value="Unassembled WGS sequence"/>
</dbReference>
<keyword evidence="2" id="KW-1185">Reference proteome</keyword>
<sequence>MAHLDSASHIRQTLFTTNQVPSEEESKVLNEILLQLDAEQTALPHRLAEIKATVQRWKAIRNPIRYVPDDVLRRIFSYATPWCLADGVEEDSFPPAGLKGTPQTPWTLSYVCQNWRTICLSHRRLWSTFRVSLARLDIPSYARRIDTFYQRSDPLPLRLHIEQPLFSTTSPILLKSAYRWHCVRLSKECRSEYLSICYQRDLLHNRFLPCLTNLSMVLERARVRAVNILAPCLENLELRVSKADYGPDFPWHQIKRYKSCNTDLAYIGRMKNLEEIIVNEDTTSELAGTIGLDVLTTQAIVLPRVRRVEHNNFDNEFGWKVLNLLFARYSFASLRTLVFTDRYSDGVVKKNNLSKISSSDCRRTFVAVWEGQIRQTHPPCHSECAEPPCRW</sequence>
<accession>A0A0D7BIG8</accession>